<evidence type="ECO:0000256" key="1">
    <source>
        <dbReference type="SAM" id="Phobius"/>
    </source>
</evidence>
<keyword evidence="1" id="KW-0812">Transmembrane</keyword>
<dbReference type="AlphaFoldDB" id="A0A7K4MGR6"/>
<reference evidence="2 3" key="1">
    <citation type="journal article" date="2019" name="Environ. Microbiol.">
        <title>Genomics insights into ecotype formation of ammonia-oxidizing archaea in the deep ocean.</title>
        <authorList>
            <person name="Wang Y."/>
            <person name="Huang J.M."/>
            <person name="Cui G.J."/>
            <person name="Nunoura T."/>
            <person name="Takaki Y."/>
            <person name="Li W.L."/>
            <person name="Li J."/>
            <person name="Gao Z.M."/>
            <person name="Takai K."/>
            <person name="Zhang A.Q."/>
            <person name="Stepanauskas R."/>
        </authorList>
    </citation>
    <scope>NUCLEOTIDE SEQUENCE [LARGE SCALE GENOMIC DNA]</scope>
    <source>
        <strain evidence="2 3">T1L11</strain>
    </source>
</reference>
<keyword evidence="1" id="KW-0472">Membrane</keyword>
<dbReference type="InterPro" id="IPR027560">
    <property type="entry name" value="PEFG-CTERM"/>
</dbReference>
<name>A0A7K4MGR6_9ARCH</name>
<feature type="transmembrane region" description="Helical" evidence="1">
    <location>
        <begin position="242"/>
        <end position="261"/>
    </location>
</feature>
<evidence type="ECO:0000313" key="3">
    <source>
        <dbReference type="Proteomes" id="UP000563820"/>
    </source>
</evidence>
<evidence type="ECO:0000313" key="2">
    <source>
        <dbReference type="EMBL" id="NWJ28103.1"/>
    </source>
</evidence>
<proteinExistence type="predicted"/>
<gene>
    <name evidence="2" type="ORF">HX848_01685</name>
</gene>
<dbReference type="Proteomes" id="UP000563820">
    <property type="component" value="Unassembled WGS sequence"/>
</dbReference>
<dbReference type="NCBIfam" id="TIGR04296">
    <property type="entry name" value="PEFG-CTERM"/>
    <property type="match status" value="1"/>
</dbReference>
<comment type="caution">
    <text evidence="2">The sequence shown here is derived from an EMBL/GenBank/DDBJ whole genome shotgun (WGS) entry which is preliminary data.</text>
</comment>
<dbReference type="EMBL" id="JACATE010000002">
    <property type="protein sequence ID" value="NWJ28103.1"/>
    <property type="molecule type" value="Genomic_DNA"/>
</dbReference>
<accession>A0A7K4MGR6</accession>
<organism evidence="2 3">
    <name type="scientific">Marine Group I thaumarchaeote</name>
    <dbReference type="NCBI Taxonomy" id="2511932"/>
    <lineage>
        <taxon>Archaea</taxon>
        <taxon>Nitrososphaerota</taxon>
        <taxon>Marine Group I</taxon>
    </lineage>
</organism>
<sequence length="272" mass="29354">MSSAYATGHYQEAGIMYPEEAKALAQKMLLEDRPVSVWTDKTDYEHNDMIMVTGQVAHISGFPITVTVVSPLNSIVTIDQLTVAEDGSFETTLNTAGPMWKYDGTYIIKVNYGSAEKSNKVKVELIGGVTFEPDYSTPTTDKQCSVNEISADGHCIQYSISGGMVTGATLNTNENSIVININAEDDGTLTIDPSTVQEGIFMVLVDGEESNDVEIDGNTVTVMFPAGTEEIEIIGTYVIPEFGTIAAMILAVAIISIIVISSKSRLSIIPRY</sequence>
<keyword evidence="1" id="KW-1133">Transmembrane helix</keyword>
<protein>
    <submittedName>
        <fullName evidence="2">PEFG-CTERM sorting domain-containing protein</fullName>
    </submittedName>
</protein>